<evidence type="ECO:0000256" key="8">
    <source>
        <dbReference type="ARBA" id="ARBA00023224"/>
    </source>
</evidence>
<evidence type="ECO:0000259" key="11">
    <source>
        <dbReference type="PROSITE" id="PS50262"/>
    </source>
</evidence>
<feature type="transmembrane region" description="Helical" evidence="10">
    <location>
        <begin position="137"/>
        <end position="159"/>
    </location>
</feature>
<proteinExistence type="predicted"/>
<feature type="region of interest" description="Disordered" evidence="9">
    <location>
        <begin position="416"/>
        <end position="476"/>
    </location>
</feature>
<keyword evidence="4 10" id="KW-1133">Transmembrane helix</keyword>
<evidence type="ECO:0000256" key="3">
    <source>
        <dbReference type="ARBA" id="ARBA00022692"/>
    </source>
</evidence>
<comment type="caution">
    <text evidence="12">The sequence shown here is derived from an EMBL/GenBank/DDBJ whole genome shotgun (WGS) entry which is preliminary data.</text>
</comment>
<feature type="compositionally biased region" description="Polar residues" evidence="9">
    <location>
        <begin position="437"/>
        <end position="453"/>
    </location>
</feature>
<feature type="transmembrane region" description="Helical" evidence="10">
    <location>
        <begin position="55"/>
        <end position="81"/>
    </location>
</feature>
<dbReference type="PANTHER" id="PTHR24249">
    <property type="entry name" value="HISTAMINE RECEPTOR-RELATED G-PROTEIN COUPLED RECEPTOR"/>
    <property type="match status" value="1"/>
</dbReference>
<feature type="transmembrane region" description="Helical" evidence="10">
    <location>
        <begin position="262"/>
        <end position="284"/>
    </location>
</feature>
<dbReference type="PROSITE" id="PS50262">
    <property type="entry name" value="G_PROTEIN_RECEP_F1_2"/>
    <property type="match status" value="1"/>
</dbReference>
<keyword evidence="2" id="KW-1003">Cell membrane</keyword>
<comment type="subcellular location">
    <subcellularLocation>
        <location evidence="1">Cell membrane</location>
        <topology evidence="1">Multi-pass membrane protein</topology>
    </subcellularLocation>
</comment>
<dbReference type="EMBL" id="JACVVK020000049">
    <property type="protein sequence ID" value="KAK7498649.1"/>
    <property type="molecule type" value="Genomic_DNA"/>
</dbReference>
<dbReference type="InterPro" id="IPR017452">
    <property type="entry name" value="GPCR_Rhodpsn_7TM"/>
</dbReference>
<keyword evidence="13" id="KW-1185">Reference proteome</keyword>
<dbReference type="AlphaFoldDB" id="A0ABD0LGM4"/>
<feature type="compositionally biased region" description="Acidic residues" evidence="9">
    <location>
        <begin position="420"/>
        <end position="429"/>
    </location>
</feature>
<feature type="transmembrane region" description="Helical" evidence="10">
    <location>
        <begin position="26"/>
        <end position="43"/>
    </location>
</feature>
<feature type="transmembrane region" description="Helical" evidence="10">
    <location>
        <begin position="179"/>
        <end position="203"/>
    </location>
</feature>
<evidence type="ECO:0000256" key="6">
    <source>
        <dbReference type="ARBA" id="ARBA00023136"/>
    </source>
</evidence>
<dbReference type="InterPro" id="IPR050569">
    <property type="entry name" value="TAAR"/>
</dbReference>
<feature type="transmembrane region" description="Helical" evidence="10">
    <location>
        <begin position="296"/>
        <end position="316"/>
    </location>
</feature>
<evidence type="ECO:0000256" key="10">
    <source>
        <dbReference type="SAM" id="Phobius"/>
    </source>
</evidence>
<evidence type="ECO:0000313" key="12">
    <source>
        <dbReference type="EMBL" id="KAK7498649.1"/>
    </source>
</evidence>
<dbReference type="Proteomes" id="UP001519460">
    <property type="component" value="Unassembled WGS sequence"/>
</dbReference>
<evidence type="ECO:0000256" key="9">
    <source>
        <dbReference type="SAM" id="MobiDB-lite"/>
    </source>
</evidence>
<reference evidence="12 13" key="1">
    <citation type="journal article" date="2023" name="Sci. Data">
        <title>Genome assembly of the Korean intertidal mud-creeper Batillaria attramentaria.</title>
        <authorList>
            <person name="Patra A.K."/>
            <person name="Ho P.T."/>
            <person name="Jun S."/>
            <person name="Lee S.J."/>
            <person name="Kim Y."/>
            <person name="Won Y.J."/>
        </authorList>
    </citation>
    <scope>NUCLEOTIDE SEQUENCE [LARGE SCALE GENOMIC DNA]</scope>
    <source>
        <strain evidence="12">Wonlab-2016</strain>
    </source>
</reference>
<evidence type="ECO:0000313" key="13">
    <source>
        <dbReference type="Proteomes" id="UP001519460"/>
    </source>
</evidence>
<evidence type="ECO:0000256" key="5">
    <source>
        <dbReference type="ARBA" id="ARBA00023040"/>
    </source>
</evidence>
<dbReference type="SUPFAM" id="SSF81321">
    <property type="entry name" value="Family A G protein-coupled receptor-like"/>
    <property type="match status" value="1"/>
</dbReference>
<name>A0ABD0LGM4_9CAEN</name>
<sequence>MSDQQPPGNATEYTGHSSAGYHSARLAFGSIGVVLQFSTLLGVRNLKKFKHALRIVLCNLCVAELGIMSGFSCLSALRLAAAPSYSMNQNSLVCRVLVVDVILFYSASTCTSVFLAFMRFSAVFFKVRYARYSGSEASPIIGTCCLWSVASVIALTIIYEGFRGESCDILATPTKRGLFMLGSFMVASVVFVAFCYTAVYYRLESIKRMVGSKDGPPTVTVVPAQPSTAKDNKISLVKKISAIVIHVPNFALNAPRQATSMAAAVGAWFCVTYMASAAYVYWNASNVTRYEQDGKFVLTFVLFSITNPFVFFWRLVNVKKSRVYIWCESVTYVFCIRRTLHKELDDTSNESNGYTSEDSSVKPSMAAGTSRTTVSGVSVWTLREYRKHSDHSTNTGMVATDRPPATPSYVPLLVSRPEVQEESSDDEESTTTTSSEGQESIMSVVSTAFTQKSSHTDSGKSLRAVASDKPKATSPTLRLPTRAAGIARFRGAVEAVKEQRREDLVRAVERGEIPSRTLNDKWTLVKMLAEAGAAQTRKMDSMVGVSEDNPHDLF</sequence>
<feature type="region of interest" description="Disordered" evidence="9">
    <location>
        <begin position="535"/>
        <end position="554"/>
    </location>
</feature>
<organism evidence="12 13">
    <name type="scientific">Batillaria attramentaria</name>
    <dbReference type="NCBI Taxonomy" id="370345"/>
    <lineage>
        <taxon>Eukaryota</taxon>
        <taxon>Metazoa</taxon>
        <taxon>Spiralia</taxon>
        <taxon>Lophotrochozoa</taxon>
        <taxon>Mollusca</taxon>
        <taxon>Gastropoda</taxon>
        <taxon>Caenogastropoda</taxon>
        <taxon>Sorbeoconcha</taxon>
        <taxon>Cerithioidea</taxon>
        <taxon>Batillariidae</taxon>
        <taxon>Batillaria</taxon>
    </lineage>
</organism>
<feature type="compositionally biased region" description="Polar residues" evidence="9">
    <location>
        <begin position="349"/>
        <end position="370"/>
    </location>
</feature>
<feature type="compositionally biased region" description="Basic and acidic residues" evidence="9">
    <location>
        <begin position="454"/>
        <end position="471"/>
    </location>
</feature>
<keyword evidence="3 10" id="KW-0812">Transmembrane</keyword>
<dbReference type="PANTHER" id="PTHR24249:SF372">
    <property type="entry name" value="G-PROTEIN COUPLED RECEPTORS FAMILY 1 PROFILE DOMAIN-CONTAINING PROTEIN"/>
    <property type="match status" value="1"/>
</dbReference>
<feature type="region of interest" description="Disordered" evidence="9">
    <location>
        <begin position="346"/>
        <end position="370"/>
    </location>
</feature>
<keyword evidence="8" id="KW-0807">Transducer</keyword>
<feature type="domain" description="G-protein coupled receptors family 1 profile" evidence="11">
    <location>
        <begin position="32"/>
        <end position="311"/>
    </location>
</feature>
<keyword evidence="5" id="KW-0297">G-protein coupled receptor</keyword>
<feature type="region of interest" description="Disordered" evidence="9">
    <location>
        <begin position="391"/>
        <end position="410"/>
    </location>
</feature>
<accession>A0ABD0LGM4</accession>
<dbReference type="GO" id="GO:0004930">
    <property type="term" value="F:G protein-coupled receptor activity"/>
    <property type="evidence" value="ECO:0007669"/>
    <property type="project" value="UniProtKB-KW"/>
</dbReference>
<feature type="transmembrane region" description="Helical" evidence="10">
    <location>
        <begin position="101"/>
        <end position="125"/>
    </location>
</feature>
<evidence type="ECO:0000256" key="4">
    <source>
        <dbReference type="ARBA" id="ARBA00022989"/>
    </source>
</evidence>
<gene>
    <name evidence="12" type="ORF">BaRGS_00010026</name>
</gene>
<keyword evidence="7" id="KW-0675">Receptor</keyword>
<evidence type="ECO:0000256" key="2">
    <source>
        <dbReference type="ARBA" id="ARBA00022475"/>
    </source>
</evidence>
<dbReference type="GO" id="GO:0005886">
    <property type="term" value="C:plasma membrane"/>
    <property type="evidence" value="ECO:0007669"/>
    <property type="project" value="UniProtKB-SubCell"/>
</dbReference>
<dbReference type="Gene3D" id="1.20.1070.10">
    <property type="entry name" value="Rhodopsin 7-helix transmembrane proteins"/>
    <property type="match status" value="1"/>
</dbReference>
<evidence type="ECO:0000256" key="7">
    <source>
        <dbReference type="ARBA" id="ARBA00023170"/>
    </source>
</evidence>
<evidence type="ECO:0000256" key="1">
    <source>
        <dbReference type="ARBA" id="ARBA00004651"/>
    </source>
</evidence>
<keyword evidence="6 10" id="KW-0472">Membrane</keyword>
<protein>
    <recommendedName>
        <fullName evidence="11">G-protein coupled receptors family 1 profile domain-containing protein</fullName>
    </recommendedName>
</protein>